<name>A0A5E4Z9K7_9BURK</name>
<protein>
    <submittedName>
        <fullName evidence="1">Uncharacterized protein</fullName>
    </submittedName>
</protein>
<reference evidence="1 2" key="1">
    <citation type="submission" date="2019-08" db="EMBL/GenBank/DDBJ databases">
        <authorList>
            <person name="Peeters C."/>
        </authorList>
    </citation>
    <scope>NUCLEOTIDE SEQUENCE [LARGE SCALE GENOMIC DNA]</scope>
    <source>
        <strain evidence="1 2">LMG 31108</strain>
    </source>
</reference>
<evidence type="ECO:0000313" key="2">
    <source>
        <dbReference type="Proteomes" id="UP000406256"/>
    </source>
</evidence>
<organism evidence="1 2">
    <name type="scientific">Pandoraea anhela</name>
    <dbReference type="NCBI Taxonomy" id="2508295"/>
    <lineage>
        <taxon>Bacteria</taxon>
        <taxon>Pseudomonadati</taxon>
        <taxon>Pseudomonadota</taxon>
        <taxon>Betaproteobacteria</taxon>
        <taxon>Burkholderiales</taxon>
        <taxon>Burkholderiaceae</taxon>
        <taxon>Pandoraea</taxon>
    </lineage>
</organism>
<dbReference type="EMBL" id="CABPSB010000054">
    <property type="protein sequence ID" value="VVE57869.1"/>
    <property type="molecule type" value="Genomic_DNA"/>
</dbReference>
<proteinExistence type="predicted"/>
<gene>
    <name evidence="1" type="ORF">PAN31108_05249</name>
</gene>
<evidence type="ECO:0000313" key="1">
    <source>
        <dbReference type="EMBL" id="VVE57869.1"/>
    </source>
</evidence>
<dbReference type="AlphaFoldDB" id="A0A5E4Z9K7"/>
<keyword evidence="2" id="KW-1185">Reference proteome</keyword>
<sequence>MTLKNERFIALHMMYDRIAPEDPTSEPAMMSIGLLSEKPIPAAAQPEYEFSIDTTTGMSAPPIGMMMSTPSTKAMAVIRMNGSQLCDRKKITPKPSIAMASSRLIVCWPVNCTGAPWNRRNLYLPESLPKAMTEPENVIAPTNVPMNNSIRLPGGRASPAGTMPNAAGSATAATAIQTAARPMSECIAATSSGIFVISTLRAT</sequence>
<dbReference type="Proteomes" id="UP000406256">
    <property type="component" value="Unassembled WGS sequence"/>
</dbReference>
<accession>A0A5E4Z9K7</accession>